<dbReference type="RefSeq" id="WP_392884122.1">
    <property type="nucleotide sequence ID" value="NZ_JBICZW010000019.1"/>
</dbReference>
<feature type="compositionally biased region" description="Basic and acidic residues" evidence="3">
    <location>
        <begin position="312"/>
        <end position="322"/>
    </location>
</feature>
<feature type="region of interest" description="Disordered" evidence="3">
    <location>
        <begin position="254"/>
        <end position="322"/>
    </location>
</feature>
<dbReference type="InterPro" id="IPR008927">
    <property type="entry name" value="6-PGluconate_DH-like_C_sf"/>
</dbReference>
<evidence type="ECO:0000256" key="1">
    <source>
        <dbReference type="ARBA" id="ARBA00007964"/>
    </source>
</evidence>
<accession>A0ABW7C0A4</accession>
<gene>
    <name evidence="5" type="primary">cmlC</name>
    <name evidence="5" type="ORF">ACGFYS_26235</name>
</gene>
<comment type="caution">
    <text evidence="5">The sequence shown here is derived from an EMBL/GenBank/DDBJ whole genome shotgun (WGS) entry which is preliminary data.</text>
</comment>
<dbReference type="PROSITE" id="PS51176">
    <property type="entry name" value="PDH_ADH"/>
    <property type="match status" value="1"/>
</dbReference>
<dbReference type="SUPFAM" id="SSF51735">
    <property type="entry name" value="NAD(P)-binding Rossmann-fold domains"/>
    <property type="match status" value="1"/>
</dbReference>
<dbReference type="EMBL" id="JBICZW010000019">
    <property type="protein sequence ID" value="MFG3192437.1"/>
    <property type="molecule type" value="Genomic_DNA"/>
</dbReference>
<evidence type="ECO:0000256" key="3">
    <source>
        <dbReference type="SAM" id="MobiDB-lite"/>
    </source>
</evidence>
<evidence type="ECO:0000256" key="2">
    <source>
        <dbReference type="ARBA" id="ARBA00023002"/>
    </source>
</evidence>
<dbReference type="Gene3D" id="1.10.3660.10">
    <property type="entry name" value="6-phosphogluconate dehydrogenase C-terminal like domain"/>
    <property type="match status" value="1"/>
</dbReference>
<evidence type="ECO:0000313" key="5">
    <source>
        <dbReference type="EMBL" id="MFG3192437.1"/>
    </source>
</evidence>
<name>A0ABW7C0A4_9ACTN</name>
<reference evidence="5 6" key="1">
    <citation type="submission" date="2024-10" db="EMBL/GenBank/DDBJ databases">
        <title>The Natural Products Discovery Center: Release of the First 8490 Sequenced Strains for Exploring Actinobacteria Biosynthetic Diversity.</title>
        <authorList>
            <person name="Kalkreuter E."/>
            <person name="Kautsar S.A."/>
            <person name="Yang D."/>
            <person name="Bader C.D."/>
            <person name="Teijaro C.N."/>
            <person name="Fluegel L."/>
            <person name="Davis C.M."/>
            <person name="Simpson J.R."/>
            <person name="Lauterbach L."/>
            <person name="Steele A.D."/>
            <person name="Gui C."/>
            <person name="Meng S."/>
            <person name="Li G."/>
            <person name="Viehrig K."/>
            <person name="Ye F."/>
            <person name="Su P."/>
            <person name="Kiefer A.F."/>
            <person name="Nichols A."/>
            <person name="Cepeda A.J."/>
            <person name="Yan W."/>
            <person name="Fan B."/>
            <person name="Jiang Y."/>
            <person name="Adhikari A."/>
            <person name="Zheng C.-J."/>
            <person name="Schuster L."/>
            <person name="Cowan T.M."/>
            <person name="Smanski M.J."/>
            <person name="Chevrette M.G."/>
            <person name="De Carvalho L.P.S."/>
            <person name="Shen B."/>
        </authorList>
    </citation>
    <scope>NUCLEOTIDE SEQUENCE [LARGE SCALE GENOMIC DNA]</scope>
    <source>
        <strain evidence="5 6">NPDC048229</strain>
    </source>
</reference>
<dbReference type="Proteomes" id="UP001604282">
    <property type="component" value="Unassembled WGS sequence"/>
</dbReference>
<dbReference type="InterPro" id="IPR036291">
    <property type="entry name" value="NAD(P)-bd_dom_sf"/>
</dbReference>
<dbReference type="InterPro" id="IPR050812">
    <property type="entry name" value="Preph/Arog_dehydrog"/>
</dbReference>
<comment type="similarity">
    <text evidence="1">Belongs to the prephenate/arogenate dehydrogenase family.</text>
</comment>
<dbReference type="Gene3D" id="3.40.50.720">
    <property type="entry name" value="NAD(P)-binding Rossmann-like Domain"/>
    <property type="match status" value="1"/>
</dbReference>
<protein>
    <submittedName>
        <fullName evidence="5">4-amino-4-deoxyprephenate dehydrogenase CmlC</fullName>
        <ecNumber evidence="5">1.3.1.121</ecNumber>
    </submittedName>
</protein>
<feature type="domain" description="Prephenate/arogenate dehydrogenase" evidence="4">
    <location>
        <begin position="6"/>
        <end position="285"/>
    </location>
</feature>
<keyword evidence="2 5" id="KW-0560">Oxidoreductase</keyword>
<sequence>MSGFPRSVVVGGSGAVGGMFAELLRKAGSHTLVVDLVPPPGRQDACLVGDVTAPGPELAAALRDADLVLLAVHEDVALKAVAPVTRLMRPGALLADSLSVRTGMAAELAAHAPGVQHVGLNPMFAPAAGMISRPVAAVVTRDGPGVTALLRLVESGGGRPVRLTAEEHDRTTAVTQALTHAVILSFGLALARLGVDVRTLTATAPPPHQVLLALLARVLGGTPEVYGDIQRSNPRAASARRALAEALRSFVSLVGDDPDRAGAPDPAGDPGHPRGNDGAGDLDGVFEELRRLMGPELAAGQDHCQELFRTPHRTDDEGEKDR</sequence>
<dbReference type="EC" id="1.3.1.121" evidence="5"/>
<keyword evidence="6" id="KW-1185">Reference proteome</keyword>
<proteinExistence type="inferred from homology"/>
<dbReference type="InterPro" id="IPR003099">
    <property type="entry name" value="Prephen_DH"/>
</dbReference>
<dbReference type="InterPro" id="IPR046825">
    <property type="entry name" value="PDH_C"/>
</dbReference>
<dbReference type="PANTHER" id="PTHR21363:SF0">
    <property type="entry name" value="PREPHENATE DEHYDROGENASE [NADP(+)]"/>
    <property type="match status" value="1"/>
</dbReference>
<evidence type="ECO:0000259" key="4">
    <source>
        <dbReference type="PROSITE" id="PS51176"/>
    </source>
</evidence>
<organism evidence="5 6">
    <name type="scientific">Streptomyces omiyaensis</name>
    <dbReference type="NCBI Taxonomy" id="68247"/>
    <lineage>
        <taxon>Bacteria</taxon>
        <taxon>Bacillati</taxon>
        <taxon>Actinomycetota</taxon>
        <taxon>Actinomycetes</taxon>
        <taxon>Kitasatosporales</taxon>
        <taxon>Streptomycetaceae</taxon>
        <taxon>Streptomyces</taxon>
    </lineage>
</organism>
<dbReference type="GO" id="GO:0016491">
    <property type="term" value="F:oxidoreductase activity"/>
    <property type="evidence" value="ECO:0007669"/>
    <property type="project" value="UniProtKB-KW"/>
</dbReference>
<dbReference type="Pfam" id="PF20463">
    <property type="entry name" value="PDH_C"/>
    <property type="match status" value="1"/>
</dbReference>
<dbReference type="PANTHER" id="PTHR21363">
    <property type="entry name" value="PREPHENATE DEHYDROGENASE"/>
    <property type="match status" value="1"/>
</dbReference>
<evidence type="ECO:0000313" key="6">
    <source>
        <dbReference type="Proteomes" id="UP001604282"/>
    </source>
</evidence>
<dbReference type="SUPFAM" id="SSF48179">
    <property type="entry name" value="6-phosphogluconate dehydrogenase C-terminal domain-like"/>
    <property type="match status" value="1"/>
</dbReference>